<evidence type="ECO:0000256" key="3">
    <source>
        <dbReference type="SAM" id="SignalP"/>
    </source>
</evidence>
<feature type="compositionally biased region" description="Basic and acidic residues" evidence="1">
    <location>
        <begin position="281"/>
        <end position="292"/>
    </location>
</feature>
<organism evidence="4 5">
    <name type="scientific">Mycena indigotica</name>
    <dbReference type="NCBI Taxonomy" id="2126181"/>
    <lineage>
        <taxon>Eukaryota</taxon>
        <taxon>Fungi</taxon>
        <taxon>Dikarya</taxon>
        <taxon>Basidiomycota</taxon>
        <taxon>Agaricomycotina</taxon>
        <taxon>Agaricomycetes</taxon>
        <taxon>Agaricomycetidae</taxon>
        <taxon>Agaricales</taxon>
        <taxon>Marasmiineae</taxon>
        <taxon>Mycenaceae</taxon>
        <taxon>Mycena</taxon>
    </lineage>
</organism>
<dbReference type="RefSeq" id="XP_037224741.1">
    <property type="nucleotide sequence ID" value="XM_037359646.1"/>
</dbReference>
<keyword evidence="2" id="KW-1133">Transmembrane helix</keyword>
<feature type="region of interest" description="Disordered" evidence="1">
    <location>
        <begin position="227"/>
        <end position="308"/>
    </location>
</feature>
<dbReference type="Proteomes" id="UP000636479">
    <property type="component" value="Unassembled WGS sequence"/>
</dbReference>
<feature type="chain" id="PRO_5034491728" evidence="3">
    <location>
        <begin position="18"/>
        <end position="352"/>
    </location>
</feature>
<feature type="signal peptide" evidence="3">
    <location>
        <begin position="1"/>
        <end position="17"/>
    </location>
</feature>
<feature type="transmembrane region" description="Helical" evidence="2">
    <location>
        <begin position="196"/>
        <end position="218"/>
    </location>
</feature>
<keyword evidence="2" id="KW-0472">Membrane</keyword>
<keyword evidence="3" id="KW-0732">Signal</keyword>
<evidence type="ECO:0000313" key="4">
    <source>
        <dbReference type="EMBL" id="KAF7312633.1"/>
    </source>
</evidence>
<evidence type="ECO:0000256" key="1">
    <source>
        <dbReference type="SAM" id="MobiDB-lite"/>
    </source>
</evidence>
<feature type="compositionally biased region" description="Polar residues" evidence="1">
    <location>
        <begin position="227"/>
        <end position="246"/>
    </location>
</feature>
<gene>
    <name evidence="4" type="ORF">MIND_00277400</name>
</gene>
<comment type="caution">
    <text evidence="4">The sequence shown here is derived from an EMBL/GenBank/DDBJ whole genome shotgun (WGS) entry which is preliminary data.</text>
</comment>
<dbReference type="OrthoDB" id="2929351at2759"/>
<keyword evidence="5" id="KW-1185">Reference proteome</keyword>
<protein>
    <submittedName>
        <fullName evidence="4">Uncharacterized protein</fullName>
    </submittedName>
</protein>
<accession>A0A8H6WF86</accession>
<proteinExistence type="predicted"/>
<evidence type="ECO:0000256" key="2">
    <source>
        <dbReference type="SAM" id="Phobius"/>
    </source>
</evidence>
<dbReference type="GeneID" id="59342162"/>
<dbReference type="EMBL" id="JACAZF010000002">
    <property type="protein sequence ID" value="KAF7312633.1"/>
    <property type="molecule type" value="Genomic_DNA"/>
</dbReference>
<feature type="compositionally biased region" description="Low complexity" evidence="1">
    <location>
        <begin position="165"/>
        <end position="187"/>
    </location>
</feature>
<dbReference type="AlphaFoldDB" id="A0A8H6WF86"/>
<sequence length="352" mass="36119">MFLQLLVATVLALGSTALAPTVTLEAVPVTALVGPWDQIGATATSVSRAGVGADGLTTYVEYGYDSGVLDVSGTVVLGTFALNSDEPFTATFREDASHFEEGTASVGGLDFESCVFEANTEGVCVYDIFPASFPPTAKATLTETFSGLVVPFYTLDAAVNTGGSSLMSATSSSTSPASSATTVSTSAHHPKSHTGAVAGGIVVGAVVLLCSGGLLFWIRHLRRKSSRASTSPFTSPAPTLPTSSRRATAAEKRRQPEPGPSTSTSRSPPGPAADEVAPIAEHARDDRPDSEPAHVQVHAPPGPPLAAAAALPNDELVRILYSRLQSQNTGMAFYGNVDEPPPGYPGSDAGTD</sequence>
<reference evidence="4" key="1">
    <citation type="submission" date="2020-05" db="EMBL/GenBank/DDBJ databases">
        <title>Mycena genomes resolve the evolution of fungal bioluminescence.</title>
        <authorList>
            <person name="Tsai I.J."/>
        </authorList>
    </citation>
    <scope>NUCLEOTIDE SEQUENCE</scope>
    <source>
        <strain evidence="4">171206Taipei</strain>
    </source>
</reference>
<feature type="region of interest" description="Disordered" evidence="1">
    <location>
        <begin position="165"/>
        <end position="192"/>
    </location>
</feature>
<dbReference type="Gene3D" id="1.20.5.510">
    <property type="entry name" value="Single helix bin"/>
    <property type="match status" value="1"/>
</dbReference>
<feature type="region of interest" description="Disordered" evidence="1">
    <location>
        <begin position="332"/>
        <end position="352"/>
    </location>
</feature>
<evidence type="ECO:0000313" key="5">
    <source>
        <dbReference type="Proteomes" id="UP000636479"/>
    </source>
</evidence>
<keyword evidence="2" id="KW-0812">Transmembrane</keyword>
<name>A0A8H6WF86_9AGAR</name>